<protein>
    <submittedName>
        <fullName evidence="2">Arginase</fullName>
    </submittedName>
</protein>
<dbReference type="OrthoDB" id="9788689at2"/>
<dbReference type="AlphaFoldDB" id="A0A4U3KTP3"/>
<dbReference type="Gene3D" id="3.40.800.10">
    <property type="entry name" value="Ureohydrolase domain"/>
    <property type="match status" value="1"/>
</dbReference>
<dbReference type="PROSITE" id="PS51409">
    <property type="entry name" value="ARGINASE_2"/>
    <property type="match status" value="1"/>
</dbReference>
<accession>A0A4U3KTP3</accession>
<keyword evidence="3" id="KW-1185">Reference proteome</keyword>
<evidence type="ECO:0000256" key="1">
    <source>
        <dbReference type="PROSITE-ProRule" id="PRU00742"/>
    </source>
</evidence>
<dbReference type="Pfam" id="PF00491">
    <property type="entry name" value="Arginase"/>
    <property type="match status" value="1"/>
</dbReference>
<proteinExistence type="inferred from homology"/>
<gene>
    <name evidence="2" type="ORF">FC093_22875</name>
</gene>
<evidence type="ECO:0000313" key="2">
    <source>
        <dbReference type="EMBL" id="TKK64276.1"/>
    </source>
</evidence>
<dbReference type="InterPro" id="IPR023696">
    <property type="entry name" value="Ureohydrolase_dom_sf"/>
</dbReference>
<reference evidence="2 3" key="1">
    <citation type="submission" date="2019-05" db="EMBL/GenBank/DDBJ databases">
        <title>Panacibacter sp. strain 17mud1-8 Genome sequencing and assembly.</title>
        <authorList>
            <person name="Chhetri G."/>
        </authorList>
    </citation>
    <scope>NUCLEOTIDE SEQUENCE [LARGE SCALE GENOMIC DNA]</scope>
    <source>
        <strain evidence="2 3">17mud1-8</strain>
    </source>
</reference>
<dbReference type="Proteomes" id="UP000305848">
    <property type="component" value="Unassembled WGS sequence"/>
</dbReference>
<dbReference type="SUPFAM" id="SSF52768">
    <property type="entry name" value="Arginase/deacetylase"/>
    <property type="match status" value="1"/>
</dbReference>
<dbReference type="EMBL" id="SZQL01000037">
    <property type="protein sequence ID" value="TKK64276.1"/>
    <property type="molecule type" value="Genomic_DNA"/>
</dbReference>
<organism evidence="2 3">
    <name type="scientific">Ilyomonas limi</name>
    <dbReference type="NCBI Taxonomy" id="2575867"/>
    <lineage>
        <taxon>Bacteria</taxon>
        <taxon>Pseudomonadati</taxon>
        <taxon>Bacteroidota</taxon>
        <taxon>Chitinophagia</taxon>
        <taxon>Chitinophagales</taxon>
        <taxon>Chitinophagaceae</taxon>
        <taxon>Ilyomonas</taxon>
    </lineage>
</organism>
<sequence length="342" mass="37298">MQRLKIYTEQDILNQTNVRRFETKIGELVQHLPDANNIEQSLQQSSAHFVIVGVPEEIGVKGNEGSGGADAVWQPFLSHFLNIQSNDFFDGSDVMVLGHFDFAELTNLIESNAHNNDEKLQAYRHAVNSIDDAVEQVTKLITSCKKIPIVVGGGHNNAYGCLKGAAKGLHKTGALPLAQLNAINLDAHAEYRPAEGRHSGNAFRYAEDDGYLAKYCVVGLHESDLPQNCWLDIANNPFMDFVTYEDIFLHGKQTFLGAVQHAIDFTADTLCGIELDMGSIHAAGSLGVSALNARQYVHLAASQSKPAYLHIAQGDAVAVDKSDITGKLASYLASDFIKALQY</sequence>
<name>A0A4U3KTP3_9BACT</name>
<dbReference type="InterPro" id="IPR006035">
    <property type="entry name" value="Ureohydrolase"/>
</dbReference>
<dbReference type="GO" id="GO:0016813">
    <property type="term" value="F:hydrolase activity, acting on carbon-nitrogen (but not peptide) bonds, in linear amidines"/>
    <property type="evidence" value="ECO:0007669"/>
    <property type="project" value="UniProtKB-ARBA"/>
</dbReference>
<comment type="similarity">
    <text evidence="1">Belongs to the arginase family.</text>
</comment>
<dbReference type="GO" id="GO:0046872">
    <property type="term" value="F:metal ion binding"/>
    <property type="evidence" value="ECO:0007669"/>
    <property type="project" value="InterPro"/>
</dbReference>
<dbReference type="RefSeq" id="WP_137264149.1">
    <property type="nucleotide sequence ID" value="NZ_SZQL01000037.1"/>
</dbReference>
<comment type="caution">
    <text evidence="2">The sequence shown here is derived from an EMBL/GenBank/DDBJ whole genome shotgun (WGS) entry which is preliminary data.</text>
</comment>
<evidence type="ECO:0000313" key="3">
    <source>
        <dbReference type="Proteomes" id="UP000305848"/>
    </source>
</evidence>